<dbReference type="AlphaFoldDB" id="A0A2H1EGB3"/>
<accession>A0A2H1EGB3</accession>
<evidence type="ECO:0000313" key="2">
    <source>
        <dbReference type="Proteomes" id="UP000232412"/>
    </source>
</evidence>
<name>A0A2H1EGB3_9ARCH</name>
<protein>
    <recommendedName>
        <fullName evidence="3">Replication protein</fullName>
    </recommendedName>
</protein>
<dbReference type="Proteomes" id="UP000232412">
    <property type="component" value="Unassembled WGS sequence"/>
</dbReference>
<reference evidence="2" key="1">
    <citation type="submission" date="2016-12" db="EMBL/GenBank/DDBJ databases">
        <authorList>
            <person name="Herbold C."/>
        </authorList>
    </citation>
    <scope>NUCLEOTIDE SEQUENCE [LARGE SCALE GENOMIC DNA]</scope>
</reference>
<proteinExistence type="predicted"/>
<sequence>MRNENLIKYFRPASKPSKQSTQILAAVAAFVADYKFRTNWLTIEHDEWKLPCTLEKYDWCGIWTTFGCLKDKLHEMLGKGKRVYIKQYQRSCYRASCMECYVKWIARQANRATTRIEEYAKKTNQKPIHLMLMVNTSQHDLPYSLLRKRMMEILKMAQWEGGAVIFHPFRFNKNSRQWYYSPHFHLVGFGNRDKISRAFGRYGWYVKIAEERKSVFQTFCYLLSHCGIRKKHHVLTWIGELSYSKVPSEKEPKITCCPVCGGDFVQVYYEGVHPIVPPDRHYEGLIDSDDHWKTVSTGRWIESEDNRFDYAPFRDLNEILKSLTISN</sequence>
<keyword evidence="2" id="KW-1185">Reference proteome</keyword>
<organism evidence="1 2">
    <name type="scientific">Nitrosotalea sinensis</name>
    <dbReference type="NCBI Taxonomy" id="1499975"/>
    <lineage>
        <taxon>Archaea</taxon>
        <taxon>Nitrososphaerota</taxon>
        <taxon>Nitrososphaeria</taxon>
        <taxon>Nitrosotaleales</taxon>
        <taxon>Nitrosotaleaceae</taxon>
        <taxon>Nitrosotalea</taxon>
    </lineage>
</organism>
<dbReference type="RefSeq" id="WP_101009312.1">
    <property type="nucleotide sequence ID" value="NZ_FRFC01000003.1"/>
</dbReference>
<dbReference type="EMBL" id="FRFC01000003">
    <property type="protein sequence ID" value="SHO44258.1"/>
    <property type="molecule type" value="Genomic_DNA"/>
</dbReference>
<evidence type="ECO:0000313" key="1">
    <source>
        <dbReference type="EMBL" id="SHO44258.1"/>
    </source>
</evidence>
<gene>
    <name evidence="1" type="ORF">NSIN_20279</name>
</gene>
<dbReference type="OrthoDB" id="3379at2157"/>
<evidence type="ECO:0008006" key="3">
    <source>
        <dbReference type="Google" id="ProtNLM"/>
    </source>
</evidence>